<gene>
    <name evidence="2" type="ORF">THRCLA_09818</name>
</gene>
<reference evidence="2 3" key="1">
    <citation type="journal article" date="2014" name="Genome Biol. Evol.">
        <title>The secreted proteins of Achlya hypogyna and Thraustotheca clavata identify the ancestral oomycete secretome and reveal gene acquisitions by horizontal gene transfer.</title>
        <authorList>
            <person name="Misner I."/>
            <person name="Blouin N."/>
            <person name="Leonard G."/>
            <person name="Richards T.A."/>
            <person name="Lane C.E."/>
        </authorList>
    </citation>
    <scope>NUCLEOTIDE SEQUENCE [LARGE SCALE GENOMIC DNA]</scope>
    <source>
        <strain evidence="2 3">ATCC 34112</strain>
    </source>
</reference>
<evidence type="ECO:0000256" key="1">
    <source>
        <dbReference type="SAM" id="Coils"/>
    </source>
</evidence>
<dbReference type="EMBL" id="JNBS01002791">
    <property type="protein sequence ID" value="OQR89271.1"/>
    <property type="molecule type" value="Genomic_DNA"/>
</dbReference>
<dbReference type="Proteomes" id="UP000243217">
    <property type="component" value="Unassembled WGS sequence"/>
</dbReference>
<dbReference type="AlphaFoldDB" id="A0A1V9YUB9"/>
<name>A0A1V9YUB9_9STRA</name>
<keyword evidence="3" id="KW-1185">Reference proteome</keyword>
<dbReference type="OrthoDB" id="76587at2759"/>
<evidence type="ECO:0000313" key="2">
    <source>
        <dbReference type="EMBL" id="OQR89271.1"/>
    </source>
</evidence>
<feature type="coiled-coil region" evidence="1">
    <location>
        <begin position="186"/>
        <end position="220"/>
    </location>
</feature>
<evidence type="ECO:0000313" key="3">
    <source>
        <dbReference type="Proteomes" id="UP000243217"/>
    </source>
</evidence>
<protein>
    <submittedName>
        <fullName evidence="2">Uncharacterized protein</fullName>
    </submittedName>
</protein>
<comment type="caution">
    <text evidence="2">The sequence shown here is derived from an EMBL/GenBank/DDBJ whole genome shotgun (WGS) entry which is preliminary data.</text>
</comment>
<keyword evidence="1" id="KW-0175">Coiled coil</keyword>
<sequence>MDDIAAAEKYLKEHAKFELPVLDMDTEKTLDEVRQEILTLEKEFVFEQIKQQFVDDLGALASPEAMREFATNSKLELEQGELMMLAKEKEFIAAFQAREELSKKLEDILIELEARRETLIKRVEETKYVVEQNEKMRQDWKTLQRLNTQKKTVLELTFKLKIPKDANYAEMLDEQMQGIIKDTERERALEDTALELSAEVKRAELAVEELQQEAARRAEDPQLIDRINKYQQLVDMSKWYQNMTNVMQTISGMQVVKCEGSTMIVKISDYTIDLKIDAKEGVLEDAKISPSDIDISDVIEVAVEENDLSLLLMETRSRVHNFQKLIEDISTLQQKGIMCAYRQDNCVQITLMNTLYQVQASTEYGRNHEWLKLCSMSPSDPKLISVVNKELQCTTLQTLVDRLLEYQE</sequence>
<organism evidence="2 3">
    <name type="scientific">Thraustotheca clavata</name>
    <dbReference type="NCBI Taxonomy" id="74557"/>
    <lineage>
        <taxon>Eukaryota</taxon>
        <taxon>Sar</taxon>
        <taxon>Stramenopiles</taxon>
        <taxon>Oomycota</taxon>
        <taxon>Saprolegniomycetes</taxon>
        <taxon>Saprolegniales</taxon>
        <taxon>Achlyaceae</taxon>
        <taxon>Thraustotheca</taxon>
    </lineage>
</organism>
<proteinExistence type="predicted"/>
<accession>A0A1V9YUB9</accession>